<sequence length="228" mass="23949">MSPDALMLFAAGFGTRMGELTRSRPKPLVEVAGRPLLDHALDIARAAGIARIVANTHYLGEQIAAHLAGSAVQISDESERILETGGGLRKALPLLGPGPVFTLNTDAIWTGPNPLATLRAGWAPARMGALLALVPVERATGHSGTGDFSLSPDGRIRRGPGYVYTGAQILNPAGIETISDEVFSLNRLWDRFLDEGRAFGVVHPGGWCDVGRPESIPLAEAMLGAADG</sequence>
<gene>
    <name evidence="5" type="ORF">EOW66_07940</name>
</gene>
<keyword evidence="1 5" id="KW-0808">Transferase</keyword>
<dbReference type="InterPro" id="IPR025877">
    <property type="entry name" value="MobA-like_NTP_Trfase"/>
</dbReference>
<dbReference type="GO" id="GO:0016779">
    <property type="term" value="F:nucleotidyltransferase activity"/>
    <property type="evidence" value="ECO:0007669"/>
    <property type="project" value="UniProtKB-KW"/>
</dbReference>
<dbReference type="AlphaFoldDB" id="A0A3S3PEX6"/>
<evidence type="ECO:0000256" key="2">
    <source>
        <dbReference type="ARBA" id="ARBA00022695"/>
    </source>
</evidence>
<name>A0A3S3PEX6_9RHOB</name>
<dbReference type="PANTHER" id="PTHR43584">
    <property type="entry name" value="NUCLEOTIDYL TRANSFERASE"/>
    <property type="match status" value="1"/>
</dbReference>
<feature type="domain" description="MobA-like NTP transferase" evidence="4">
    <location>
        <begin position="8"/>
        <end position="126"/>
    </location>
</feature>
<dbReference type="SUPFAM" id="SSF53448">
    <property type="entry name" value="Nucleotide-diphospho-sugar transferases"/>
    <property type="match status" value="1"/>
</dbReference>
<accession>A0A3S3PEX6</accession>
<keyword evidence="6" id="KW-1185">Reference proteome</keyword>
<reference evidence="5" key="1">
    <citation type="submission" date="2019-01" db="EMBL/GenBank/DDBJ databases">
        <title>Sinorhodobacter populi sp. nov. isolated from the symptomatic bark tissue of Populus euramericana canker.</title>
        <authorList>
            <person name="Xu G."/>
        </authorList>
    </citation>
    <scope>NUCLEOTIDE SEQUENCE [LARGE SCALE GENOMIC DNA]</scope>
    <source>
        <strain evidence="5">CGMCC 1.12963</strain>
    </source>
</reference>
<comment type="caution">
    <text evidence="5">The sequence shown here is derived from an EMBL/GenBank/DDBJ whole genome shotgun (WGS) entry which is preliminary data.</text>
</comment>
<dbReference type="Pfam" id="PF12804">
    <property type="entry name" value="NTP_transf_3"/>
    <property type="match status" value="1"/>
</dbReference>
<evidence type="ECO:0000259" key="4">
    <source>
        <dbReference type="Pfam" id="PF12804"/>
    </source>
</evidence>
<reference evidence="5" key="2">
    <citation type="submission" date="2019-01" db="EMBL/GenBank/DDBJ databases">
        <authorList>
            <person name="Li Y."/>
        </authorList>
    </citation>
    <scope>NUCLEOTIDE SEQUENCE [LARGE SCALE GENOMIC DNA]</scope>
    <source>
        <strain evidence="5">CGMCC 1.12963</strain>
    </source>
</reference>
<dbReference type="InterPro" id="IPR029044">
    <property type="entry name" value="Nucleotide-diphossugar_trans"/>
</dbReference>
<evidence type="ECO:0000256" key="3">
    <source>
        <dbReference type="ARBA" id="ARBA00022842"/>
    </source>
</evidence>
<keyword evidence="3" id="KW-0460">Magnesium</keyword>
<dbReference type="Proteomes" id="UP000288071">
    <property type="component" value="Unassembled WGS sequence"/>
</dbReference>
<dbReference type="RefSeq" id="WP_128155886.1">
    <property type="nucleotide sequence ID" value="NZ_JBHSOM010000020.1"/>
</dbReference>
<keyword evidence="2" id="KW-0548">Nucleotidyltransferase</keyword>
<dbReference type="Gene3D" id="3.90.550.10">
    <property type="entry name" value="Spore Coat Polysaccharide Biosynthesis Protein SpsA, Chain A"/>
    <property type="match status" value="1"/>
</dbReference>
<dbReference type="EMBL" id="SAVA01000004">
    <property type="protein sequence ID" value="RWR52597.1"/>
    <property type="molecule type" value="Genomic_DNA"/>
</dbReference>
<organism evidence="5 6">
    <name type="scientific">Paenirhodobacter huangdaonensis</name>
    <dbReference type="NCBI Taxonomy" id="2501515"/>
    <lineage>
        <taxon>Bacteria</taxon>
        <taxon>Pseudomonadati</taxon>
        <taxon>Pseudomonadota</taxon>
        <taxon>Alphaproteobacteria</taxon>
        <taxon>Rhodobacterales</taxon>
        <taxon>Rhodobacter group</taxon>
        <taxon>Paenirhodobacter</taxon>
    </lineage>
</organism>
<evidence type="ECO:0000313" key="6">
    <source>
        <dbReference type="Proteomes" id="UP000288071"/>
    </source>
</evidence>
<dbReference type="InterPro" id="IPR050065">
    <property type="entry name" value="GlmU-like"/>
</dbReference>
<protein>
    <submittedName>
        <fullName evidence="5">Nucleotidyltransferase family protein</fullName>
    </submittedName>
</protein>
<dbReference type="CDD" id="cd06422">
    <property type="entry name" value="NTP_transferase_like_1"/>
    <property type="match status" value="1"/>
</dbReference>
<evidence type="ECO:0000256" key="1">
    <source>
        <dbReference type="ARBA" id="ARBA00022679"/>
    </source>
</evidence>
<evidence type="ECO:0000313" key="5">
    <source>
        <dbReference type="EMBL" id="RWR52597.1"/>
    </source>
</evidence>
<proteinExistence type="predicted"/>
<dbReference type="PANTHER" id="PTHR43584:SF8">
    <property type="entry name" value="N-ACETYLMURAMATE ALPHA-1-PHOSPHATE URIDYLYLTRANSFERASE"/>
    <property type="match status" value="1"/>
</dbReference>